<evidence type="ECO:0000256" key="3">
    <source>
        <dbReference type="ARBA" id="ARBA00022679"/>
    </source>
</evidence>
<feature type="compositionally biased region" description="Polar residues" evidence="6">
    <location>
        <begin position="883"/>
        <end position="905"/>
    </location>
</feature>
<evidence type="ECO:0000256" key="1">
    <source>
        <dbReference type="ARBA" id="ARBA00004123"/>
    </source>
</evidence>
<dbReference type="PANTHER" id="PTHR14453">
    <property type="entry name" value="PARP/ZINC FINGER CCCH TYPE DOMAIN CONTAINING PROTEIN"/>
    <property type="match status" value="1"/>
</dbReference>
<feature type="region of interest" description="Disordered" evidence="6">
    <location>
        <begin position="836"/>
        <end position="957"/>
    </location>
</feature>
<name>A0A9D4EW64_DREPO</name>
<keyword evidence="2" id="KW-0328">Glycosyltransferase</keyword>
<dbReference type="Proteomes" id="UP000828390">
    <property type="component" value="Unassembled WGS sequence"/>
</dbReference>
<dbReference type="OrthoDB" id="6056918at2759"/>
<reference evidence="8" key="1">
    <citation type="journal article" date="2019" name="bioRxiv">
        <title>The Genome of the Zebra Mussel, Dreissena polymorpha: A Resource for Invasive Species Research.</title>
        <authorList>
            <person name="McCartney M.A."/>
            <person name="Auch B."/>
            <person name="Kono T."/>
            <person name="Mallez S."/>
            <person name="Zhang Y."/>
            <person name="Obille A."/>
            <person name="Becker A."/>
            <person name="Abrahante J.E."/>
            <person name="Garbe J."/>
            <person name="Badalamenti J.P."/>
            <person name="Herman A."/>
            <person name="Mangelson H."/>
            <person name="Liachko I."/>
            <person name="Sullivan S."/>
            <person name="Sone E.D."/>
            <person name="Koren S."/>
            <person name="Silverstein K.A.T."/>
            <person name="Beckman K.B."/>
            <person name="Gohl D.M."/>
        </authorList>
    </citation>
    <scope>NUCLEOTIDE SEQUENCE</scope>
    <source>
        <strain evidence="8">Duluth1</strain>
        <tissue evidence="8">Whole animal</tissue>
    </source>
</reference>
<evidence type="ECO:0000256" key="6">
    <source>
        <dbReference type="SAM" id="MobiDB-lite"/>
    </source>
</evidence>
<sequence length="1121" mass="127386">MADARSKRTYANVVTNADAFNLPDWVQNPWKIATFTYQQNKHSVERFQNEEDVFKLQFLFTKRLIGDTDGHVVLIQQRSRNPDLEILIRNSLCFHKTRRNVFETDAFKQLLEHKTQRLWFDIENEFVVCTDNLDESVSYLITNLDLSNKRLVRSELLPVYLKTFHGDLIQRCKTKFNVDVNMFDTTVVLEGNNHTQFDECAHFLNDATKDGHGMIVIPQSLLKPCISKLSNILSPDGCCWGLFARDKTEDRKLQSTELQDLYGSFIFHVKDIESDMAIDTDLHVELTDERLIPLDVKFRNEALQPAHSTSRLCKSTDLDVKIHIGGIIQQSSQALPSRHRFKEIRSIICKIGDISQKRVIRKDELLKSFLTLFAMAQQMEYRRVCISASLDGTIADELNEFDIVKQLVLACLSQNNRPSYRMTIDIFVIQNVTGKVSSELKSVLMEKCMAYVMTPHCFFLEDSELPVILKSGRIEDEKADAIVCPITTTCEFSGLCAQKIKERAGNDMVKECRKKYPIRLPDCFVGYTNSYNMKSNNVKFIFHINIPYFSNDGEHTISTIVKKCLNLAEEKACVSIAFPALWVNRLEYPWRETAFQMFKAVTEFRMEKSKTSIKKIKFVTFEQDISLHQVFQNEEYRRSFRCTTQPRRSLRINSIDSSSHQKTLGNTVLRVLQPNHAQFPPYAVECIFDNGTDRWKRKSALDEPATWNDQVIFQKGIETIPTEFHRILSDEGVTHLIWNLVTDSVDGNQICKVVRLMERMCSSHTFRHLKTVDIIVPDNYAVEIFRVQTELINWTPFYPDESECVLELMAKSKHDFEQARGSIIKVLYGHSHANNTHSVQQTEQDVSKRSNTGNLHNEVPSNTESTSGASLKASPVALEKNQDTQNTSATSTLHSSFTAASQQRESIGKGNAKHVSPLKESPETPLKESPETVGSNQINGTTPLSTTSSSSSSLSSSLGGQTFQYNIAAFKGSDKSSSSSNVFRTDNQDKVTTNGTDTPSQSFNGLPAKGMNTDDVFATSVTLVPKNEQKVNSQPLTGNLRILESSIKEQRLEYEQHCELSANINPGIIHFLQTQVSSWIDSMEKQFAVKITGINDENYKVFGTYDGVVAFEHYLENNFPG</sequence>
<dbReference type="EMBL" id="JAIWYP010000008">
    <property type="protein sequence ID" value="KAH3786923.1"/>
    <property type="molecule type" value="Genomic_DNA"/>
</dbReference>
<gene>
    <name evidence="8" type="ORF">DPMN_165041</name>
</gene>
<accession>A0A9D4EW64</accession>
<keyword evidence="5" id="KW-0539">Nucleus</keyword>
<feature type="compositionally biased region" description="Low complexity" evidence="6">
    <location>
        <begin position="941"/>
        <end position="957"/>
    </location>
</feature>
<dbReference type="GO" id="GO:0005634">
    <property type="term" value="C:nucleus"/>
    <property type="evidence" value="ECO:0007669"/>
    <property type="project" value="UniProtKB-SubCell"/>
</dbReference>
<dbReference type="GO" id="GO:0016757">
    <property type="term" value="F:glycosyltransferase activity"/>
    <property type="evidence" value="ECO:0007669"/>
    <property type="project" value="UniProtKB-KW"/>
</dbReference>
<proteinExistence type="predicted"/>
<dbReference type="SMART" id="SM00506">
    <property type="entry name" value="A1pp"/>
    <property type="match status" value="1"/>
</dbReference>
<keyword evidence="3" id="KW-0808">Transferase</keyword>
<reference evidence="8" key="2">
    <citation type="submission" date="2020-11" db="EMBL/GenBank/DDBJ databases">
        <authorList>
            <person name="McCartney M.A."/>
            <person name="Auch B."/>
            <person name="Kono T."/>
            <person name="Mallez S."/>
            <person name="Becker A."/>
            <person name="Gohl D.M."/>
            <person name="Silverstein K.A.T."/>
            <person name="Koren S."/>
            <person name="Bechman K.B."/>
            <person name="Herman A."/>
            <person name="Abrahante J.E."/>
            <person name="Garbe J."/>
        </authorList>
    </citation>
    <scope>NUCLEOTIDE SEQUENCE</scope>
    <source>
        <strain evidence="8">Duluth1</strain>
        <tissue evidence="8">Whole animal</tissue>
    </source>
</reference>
<dbReference type="Gene3D" id="3.40.220.10">
    <property type="entry name" value="Leucine Aminopeptidase, subunit E, domain 1"/>
    <property type="match status" value="1"/>
</dbReference>
<evidence type="ECO:0000256" key="4">
    <source>
        <dbReference type="ARBA" id="ARBA00023027"/>
    </source>
</evidence>
<keyword evidence="9" id="KW-1185">Reference proteome</keyword>
<dbReference type="PROSITE" id="PS51154">
    <property type="entry name" value="MACRO"/>
    <property type="match status" value="1"/>
</dbReference>
<feature type="region of interest" description="Disordered" evidence="6">
    <location>
        <begin position="972"/>
        <end position="1009"/>
    </location>
</feature>
<dbReference type="GO" id="GO:0003714">
    <property type="term" value="F:transcription corepressor activity"/>
    <property type="evidence" value="ECO:0007669"/>
    <property type="project" value="TreeGrafter"/>
</dbReference>
<evidence type="ECO:0000256" key="5">
    <source>
        <dbReference type="ARBA" id="ARBA00023242"/>
    </source>
</evidence>
<feature type="compositionally biased region" description="Polar residues" evidence="6">
    <location>
        <begin position="836"/>
        <end position="869"/>
    </location>
</feature>
<feature type="compositionally biased region" description="Basic and acidic residues" evidence="6">
    <location>
        <begin position="920"/>
        <end position="930"/>
    </location>
</feature>
<evidence type="ECO:0000313" key="9">
    <source>
        <dbReference type="Proteomes" id="UP000828390"/>
    </source>
</evidence>
<feature type="compositionally biased region" description="Polar residues" evidence="6">
    <location>
        <begin position="981"/>
        <end position="1004"/>
    </location>
</feature>
<organism evidence="8 9">
    <name type="scientific">Dreissena polymorpha</name>
    <name type="common">Zebra mussel</name>
    <name type="synonym">Mytilus polymorpha</name>
    <dbReference type="NCBI Taxonomy" id="45954"/>
    <lineage>
        <taxon>Eukaryota</taxon>
        <taxon>Metazoa</taxon>
        <taxon>Spiralia</taxon>
        <taxon>Lophotrochozoa</taxon>
        <taxon>Mollusca</taxon>
        <taxon>Bivalvia</taxon>
        <taxon>Autobranchia</taxon>
        <taxon>Heteroconchia</taxon>
        <taxon>Euheterodonta</taxon>
        <taxon>Imparidentia</taxon>
        <taxon>Neoheterodontei</taxon>
        <taxon>Myida</taxon>
        <taxon>Dreissenoidea</taxon>
        <taxon>Dreissenidae</taxon>
        <taxon>Dreissena</taxon>
    </lineage>
</organism>
<evidence type="ECO:0000259" key="7">
    <source>
        <dbReference type="PROSITE" id="PS51154"/>
    </source>
</evidence>
<dbReference type="PANTHER" id="PTHR14453:SF67">
    <property type="entry name" value="POLY [ADP-RIBOSE] POLYMERASE"/>
    <property type="match status" value="1"/>
</dbReference>
<dbReference type="InterPro" id="IPR043472">
    <property type="entry name" value="Macro_dom-like"/>
</dbReference>
<evidence type="ECO:0000313" key="8">
    <source>
        <dbReference type="EMBL" id="KAH3786923.1"/>
    </source>
</evidence>
<dbReference type="AlphaFoldDB" id="A0A9D4EW64"/>
<comment type="subcellular location">
    <subcellularLocation>
        <location evidence="1">Nucleus</location>
    </subcellularLocation>
</comment>
<dbReference type="SUPFAM" id="SSF52949">
    <property type="entry name" value="Macro domain-like"/>
    <property type="match status" value="1"/>
</dbReference>
<evidence type="ECO:0000256" key="2">
    <source>
        <dbReference type="ARBA" id="ARBA00022676"/>
    </source>
</evidence>
<dbReference type="GO" id="GO:0010629">
    <property type="term" value="P:negative regulation of gene expression"/>
    <property type="evidence" value="ECO:0007669"/>
    <property type="project" value="TreeGrafter"/>
</dbReference>
<dbReference type="InterPro" id="IPR002589">
    <property type="entry name" value="Macro_dom"/>
</dbReference>
<dbReference type="GO" id="GO:0005737">
    <property type="term" value="C:cytoplasm"/>
    <property type="evidence" value="ECO:0007669"/>
    <property type="project" value="TreeGrafter"/>
</dbReference>
<comment type="caution">
    <text evidence="8">The sequence shown here is derived from an EMBL/GenBank/DDBJ whole genome shotgun (WGS) entry which is preliminary data.</text>
</comment>
<keyword evidence="4" id="KW-0520">NAD</keyword>
<dbReference type="Pfam" id="PF01661">
    <property type="entry name" value="Macro"/>
    <property type="match status" value="1"/>
</dbReference>
<feature type="domain" description="Macro" evidence="7">
    <location>
        <begin position="454"/>
        <end position="635"/>
    </location>
</feature>
<protein>
    <recommendedName>
        <fullName evidence="7">Macro domain-containing protein</fullName>
    </recommendedName>
</protein>
<dbReference type="InterPro" id="IPR052056">
    <property type="entry name" value="Mono-ARTD/PARP"/>
</dbReference>